<dbReference type="RefSeq" id="XP_021879128.1">
    <property type="nucleotide sequence ID" value="XM_022024994.1"/>
</dbReference>
<proteinExistence type="predicted"/>
<reference evidence="1 2" key="1">
    <citation type="submission" date="2016-07" db="EMBL/GenBank/DDBJ databases">
        <title>Pervasive Adenine N6-methylation of Active Genes in Fungi.</title>
        <authorList>
            <consortium name="DOE Joint Genome Institute"/>
            <person name="Mondo S.J."/>
            <person name="Dannebaum R.O."/>
            <person name="Kuo R.C."/>
            <person name="Labutti K."/>
            <person name="Haridas S."/>
            <person name="Kuo A."/>
            <person name="Salamov A."/>
            <person name="Ahrendt S.R."/>
            <person name="Lipzen A."/>
            <person name="Sullivan W."/>
            <person name="Andreopoulos W.B."/>
            <person name="Clum A."/>
            <person name="Lindquist E."/>
            <person name="Daum C."/>
            <person name="Ramamoorthy G.K."/>
            <person name="Gryganskyi A."/>
            <person name="Culley D."/>
            <person name="Magnuson J.K."/>
            <person name="James T.Y."/>
            <person name="O'Malley M.A."/>
            <person name="Stajich J.E."/>
            <person name="Spatafora J.W."/>
            <person name="Visel A."/>
            <person name="Grigoriev I.V."/>
        </authorList>
    </citation>
    <scope>NUCLEOTIDE SEQUENCE [LARGE SCALE GENOMIC DNA]</scope>
    <source>
        <strain evidence="1 2">NRRL 3116</strain>
    </source>
</reference>
<evidence type="ECO:0000313" key="2">
    <source>
        <dbReference type="Proteomes" id="UP000193648"/>
    </source>
</evidence>
<dbReference type="Proteomes" id="UP000193648">
    <property type="component" value="Unassembled WGS sequence"/>
</dbReference>
<dbReference type="InParanoid" id="A0A1Y2GGC8"/>
<dbReference type="Pfam" id="PF10315">
    <property type="entry name" value="Aim19"/>
    <property type="match status" value="1"/>
</dbReference>
<keyword evidence="2" id="KW-1185">Reference proteome</keyword>
<dbReference type="InterPro" id="IPR019419">
    <property type="entry name" value="AIM19"/>
</dbReference>
<organism evidence="1 2">
    <name type="scientific">Lobosporangium transversale</name>
    <dbReference type="NCBI Taxonomy" id="64571"/>
    <lineage>
        <taxon>Eukaryota</taxon>
        <taxon>Fungi</taxon>
        <taxon>Fungi incertae sedis</taxon>
        <taxon>Mucoromycota</taxon>
        <taxon>Mortierellomycotina</taxon>
        <taxon>Mortierellomycetes</taxon>
        <taxon>Mortierellales</taxon>
        <taxon>Mortierellaceae</taxon>
        <taxon>Lobosporangium</taxon>
    </lineage>
</organism>
<protein>
    <submittedName>
        <fullName evidence="1">Uncharacterized protein</fullName>
    </submittedName>
</protein>
<dbReference type="EMBL" id="MCFF01000032">
    <property type="protein sequence ID" value="ORZ10038.1"/>
    <property type="molecule type" value="Genomic_DNA"/>
</dbReference>
<sequence>MASAQASEGPSASVVAYRQSALYRIAAQPYPEWTLSAICAAAAPVAARAGSGLPHFGVMMGFSAIWAGSGYMKYMKDPENGSGTTTAWCLTYMFLNMRRTLRQQKPIPSLVLAGVLTNLVISGRKTIEVEFGL</sequence>
<dbReference type="PANTHER" id="PTHR28177">
    <property type="entry name" value="ALTERED INHERITANCE OF MITOCHONDRIA PROTEIN 19, MITOCHONDRIAL"/>
    <property type="match status" value="1"/>
</dbReference>
<dbReference type="GO" id="GO:0005739">
    <property type="term" value="C:mitochondrion"/>
    <property type="evidence" value="ECO:0007669"/>
    <property type="project" value="TreeGrafter"/>
</dbReference>
<dbReference type="PANTHER" id="PTHR28177:SF1">
    <property type="entry name" value="ALTERED INHERITANCE OF MITOCHONDRIA PROTEIN 19, MITOCHONDRIAL"/>
    <property type="match status" value="1"/>
</dbReference>
<dbReference type="STRING" id="64571.A0A1Y2GGC8"/>
<gene>
    <name evidence="1" type="ORF">BCR41DRAFT_358166</name>
</gene>
<accession>A0A1Y2GGC8</accession>
<name>A0A1Y2GGC8_9FUNG</name>
<dbReference type="GeneID" id="33566838"/>
<dbReference type="AlphaFoldDB" id="A0A1Y2GGC8"/>
<comment type="caution">
    <text evidence="1">The sequence shown here is derived from an EMBL/GenBank/DDBJ whole genome shotgun (WGS) entry which is preliminary data.</text>
</comment>
<dbReference type="OrthoDB" id="5554402at2759"/>
<evidence type="ECO:0000313" key="1">
    <source>
        <dbReference type="EMBL" id="ORZ10038.1"/>
    </source>
</evidence>